<evidence type="ECO:0000259" key="7">
    <source>
        <dbReference type="Pfam" id="PF01979"/>
    </source>
</evidence>
<dbReference type="InterPro" id="IPR026912">
    <property type="entry name" value="Adenine_deam_C"/>
</dbReference>
<comment type="catalytic activity">
    <reaction evidence="5 6">
        <text>adenine + H2O + H(+) = hypoxanthine + NH4(+)</text>
        <dbReference type="Rhea" id="RHEA:23688"/>
        <dbReference type="ChEBI" id="CHEBI:15377"/>
        <dbReference type="ChEBI" id="CHEBI:15378"/>
        <dbReference type="ChEBI" id="CHEBI:16708"/>
        <dbReference type="ChEBI" id="CHEBI:17368"/>
        <dbReference type="ChEBI" id="CHEBI:28938"/>
        <dbReference type="EC" id="3.5.4.2"/>
    </reaction>
</comment>
<dbReference type="SUPFAM" id="SSF51556">
    <property type="entry name" value="Metallo-dependent hydrolases"/>
    <property type="match status" value="1"/>
</dbReference>
<comment type="cofactor">
    <cofactor evidence="6">
        <name>Mn(2+)</name>
        <dbReference type="ChEBI" id="CHEBI:29035"/>
    </cofactor>
</comment>
<feature type="domain" description="Adenine deaminase C-terminal" evidence="8">
    <location>
        <begin position="434"/>
        <end position="598"/>
    </location>
</feature>
<dbReference type="GO" id="GO:0000034">
    <property type="term" value="F:adenine deaminase activity"/>
    <property type="evidence" value="ECO:0007669"/>
    <property type="project" value="UniProtKB-UniRule"/>
</dbReference>
<evidence type="ECO:0000313" key="10">
    <source>
        <dbReference type="Proteomes" id="UP000077066"/>
    </source>
</evidence>
<evidence type="ECO:0000259" key="8">
    <source>
        <dbReference type="Pfam" id="PF13382"/>
    </source>
</evidence>
<sequence>MDENNKITFIGNILDLEINEIYPAKLVIENSYFKEITPLNPRDRYELDLEGIIVPGFIDSHIHIESTMLTPSYFAETVVPFGTTSVIADPHEIANVMGIEGIDFMIKDGSEVPFDFYYTAPSCVPATDFETSGAVIDSMDIKELMKNDEIIGLGEVMNYVGVINKDEKIIAKLNVAKSFNKPIDGHAPLLTGEDLKRYIDFEDIDGPICITDHECVSFDEAIEKKALGMKIMVREGSSAKNMEALFNLNDRIKMFKNQDFFGAISVLEFEKLMKHPIFDFLVSDDKKPDDLIKGHINLLLKKAIYLGIDPIEAIKMVSLNPANHYNLNSGLIAEGKIANFLLIDNFEDFNIKKTYIHGNLVAENGKSLFSGKKQKVVNNFKLTSKKSSDFDIDVRNINDNMNNIDNFNEYDGMNSKINKGKIATKIIEAVNGEIITNSISFNLAIKNNVVQPNVKEDILKLAVVERYGKNNIANAFIKGFNLKEGAVASSVMHDSHNIIVLGTNSDDMAKAVNLIGKNKGGIAIVSNSYEKILPLPIAGVMTGENIEKTVNLFNELQSKVKSLGCTLDSPFMTLSFMGLLVIPNLKLSDKGLFDSLNFKFTNLFI</sequence>
<keyword evidence="3 6" id="KW-0378">Hydrolase</keyword>
<dbReference type="Proteomes" id="UP000077066">
    <property type="component" value="Unassembled WGS sequence"/>
</dbReference>
<dbReference type="InterPro" id="IPR032466">
    <property type="entry name" value="Metal_Hydrolase"/>
</dbReference>
<evidence type="ECO:0000256" key="3">
    <source>
        <dbReference type="ARBA" id="ARBA00022801"/>
    </source>
</evidence>
<gene>
    <name evidence="9" type="primary">adeC</name>
    <name evidence="6" type="synonym">ade</name>
    <name evidence="9" type="ORF">MBFIL_02090</name>
</gene>
<dbReference type="Pfam" id="PF01979">
    <property type="entry name" value="Amidohydro_1"/>
    <property type="match status" value="1"/>
</dbReference>
<dbReference type="OrthoDB" id="24954at2157"/>
<evidence type="ECO:0000256" key="1">
    <source>
        <dbReference type="ARBA" id="ARBA00006773"/>
    </source>
</evidence>
<keyword evidence="10" id="KW-1185">Reference proteome</keyword>
<accession>A0A166F5N9</accession>
<reference evidence="9 10" key="1">
    <citation type="submission" date="2016-04" db="EMBL/GenBank/DDBJ databases">
        <title>Genome sequence of Methanobrevibacter filiformis DSM 11501.</title>
        <authorList>
            <person name="Poehlein A."/>
            <person name="Seedorf H."/>
            <person name="Daniel R."/>
        </authorList>
    </citation>
    <scope>NUCLEOTIDE SEQUENCE [LARGE SCALE GENOMIC DNA]</scope>
    <source>
        <strain evidence="9 10">DSM 11501</strain>
    </source>
</reference>
<evidence type="ECO:0000256" key="6">
    <source>
        <dbReference type="HAMAP-Rule" id="MF_01518"/>
    </source>
</evidence>
<dbReference type="NCBIfam" id="TIGR01178">
    <property type="entry name" value="ade"/>
    <property type="match status" value="1"/>
</dbReference>
<dbReference type="HAMAP" id="MF_01518">
    <property type="entry name" value="Adenine_deamin"/>
    <property type="match status" value="1"/>
</dbReference>
<dbReference type="PATRIC" id="fig|55758.3.peg.231"/>
<dbReference type="SUPFAM" id="SSF51338">
    <property type="entry name" value="Composite domain of metallo-dependent hydrolases"/>
    <property type="match status" value="1"/>
</dbReference>
<keyword evidence="4 6" id="KW-0464">Manganese</keyword>
<dbReference type="EMBL" id="LWMT01000026">
    <property type="protein sequence ID" value="KZX17340.1"/>
    <property type="molecule type" value="Genomic_DNA"/>
</dbReference>
<proteinExistence type="inferred from homology"/>
<dbReference type="EC" id="3.5.4.2" evidence="2 6"/>
<dbReference type="PANTHER" id="PTHR11113">
    <property type="entry name" value="N-ACETYLGLUCOSAMINE-6-PHOSPHATE DEACETYLASE"/>
    <property type="match status" value="1"/>
</dbReference>
<dbReference type="InterPro" id="IPR006679">
    <property type="entry name" value="Adenine_deam"/>
</dbReference>
<dbReference type="GO" id="GO:0006146">
    <property type="term" value="P:adenine catabolic process"/>
    <property type="evidence" value="ECO:0007669"/>
    <property type="project" value="InterPro"/>
</dbReference>
<comment type="caution">
    <text evidence="9">The sequence shown here is derived from an EMBL/GenBank/DDBJ whole genome shotgun (WGS) entry which is preliminary data.</text>
</comment>
<comment type="similarity">
    <text evidence="1 6">Belongs to the metallo-dependent hydrolases superfamily. Adenine deaminase family.</text>
</comment>
<protein>
    <recommendedName>
        <fullName evidence="2 6">Adenine deaminase</fullName>
        <shortName evidence="6">Adenase</shortName>
        <shortName evidence="6">Adenine aminase</shortName>
        <ecNumber evidence="2 6">3.5.4.2</ecNumber>
    </recommendedName>
</protein>
<dbReference type="InterPro" id="IPR011059">
    <property type="entry name" value="Metal-dep_hydrolase_composite"/>
</dbReference>
<evidence type="ECO:0000256" key="4">
    <source>
        <dbReference type="ARBA" id="ARBA00023211"/>
    </source>
</evidence>
<dbReference type="Gene3D" id="3.20.20.140">
    <property type="entry name" value="Metal-dependent hydrolases"/>
    <property type="match status" value="1"/>
</dbReference>
<dbReference type="Pfam" id="PF13382">
    <property type="entry name" value="Adenine_deam_C"/>
    <property type="match status" value="1"/>
</dbReference>
<dbReference type="STRING" id="55758.MBFIL_02090"/>
<dbReference type="AlphaFoldDB" id="A0A166F5N9"/>
<organism evidence="9 10">
    <name type="scientific">Methanobrevibacter filiformis</name>
    <dbReference type="NCBI Taxonomy" id="55758"/>
    <lineage>
        <taxon>Archaea</taxon>
        <taxon>Methanobacteriati</taxon>
        <taxon>Methanobacteriota</taxon>
        <taxon>Methanomada group</taxon>
        <taxon>Methanobacteria</taxon>
        <taxon>Methanobacteriales</taxon>
        <taxon>Methanobacteriaceae</taxon>
        <taxon>Methanobrevibacter</taxon>
    </lineage>
</organism>
<dbReference type="PANTHER" id="PTHR11113:SF2">
    <property type="entry name" value="ADENINE DEAMINASE"/>
    <property type="match status" value="1"/>
</dbReference>
<dbReference type="CDD" id="cd01295">
    <property type="entry name" value="AdeC"/>
    <property type="match status" value="1"/>
</dbReference>
<evidence type="ECO:0000256" key="5">
    <source>
        <dbReference type="ARBA" id="ARBA00047720"/>
    </source>
</evidence>
<evidence type="ECO:0000313" key="9">
    <source>
        <dbReference type="EMBL" id="KZX17340.1"/>
    </source>
</evidence>
<name>A0A166F5N9_9EURY</name>
<feature type="domain" description="Amidohydrolase-related" evidence="7">
    <location>
        <begin position="52"/>
        <end position="361"/>
    </location>
</feature>
<dbReference type="InterPro" id="IPR006680">
    <property type="entry name" value="Amidohydro-rel"/>
</dbReference>
<evidence type="ECO:0000256" key="2">
    <source>
        <dbReference type="ARBA" id="ARBA00012782"/>
    </source>
</evidence>